<dbReference type="GO" id="GO:0005976">
    <property type="term" value="P:polysaccharide metabolic process"/>
    <property type="evidence" value="ECO:0007669"/>
    <property type="project" value="TreeGrafter"/>
</dbReference>
<sequence>MPVTKETIDQLADYLGSTPIPEDFDAFWAARMAEADQVSLDYSFSPSEIPAFDTCDYLDFWFRGMNGARLYAKYVKPRSDRPIPLVLQFHGYPGASRSWLEQSSYAGMGCALLALDCPGQGGLGDDPGGYAGTTVTGHIVAGLDGPPERMYYVRLHQNIRVLCRIVRELEGIDQKKVFINGASQGGGIGIACAALNPELINRAAILYPFLSDYRLVWELGADQIAYEGLRYYSRWFDPDGMREEEWFAKLGYIDTKNFAHLVRCPVLFGTGLADEVCPPASQCAVYNNLNCPKRRYLFEGFGHEEIQDFDDLILDFFGREDALL</sequence>
<feature type="active site" description="Nucleophile" evidence="1">
    <location>
        <position position="183"/>
    </location>
</feature>
<proteinExistence type="predicted"/>
<dbReference type="Pfam" id="PF05448">
    <property type="entry name" value="AXE1"/>
    <property type="match status" value="1"/>
</dbReference>
<dbReference type="GO" id="GO:0052689">
    <property type="term" value="F:carboxylic ester hydrolase activity"/>
    <property type="evidence" value="ECO:0007669"/>
    <property type="project" value="TreeGrafter"/>
</dbReference>
<dbReference type="SUPFAM" id="SSF53474">
    <property type="entry name" value="alpha/beta-Hydrolases"/>
    <property type="match status" value="1"/>
</dbReference>
<dbReference type="Proteomes" id="UP001204562">
    <property type="component" value="Unassembled WGS sequence"/>
</dbReference>
<feature type="binding site" evidence="2">
    <location>
        <position position="92"/>
    </location>
    <ligand>
        <name>substrate</name>
    </ligand>
</feature>
<name>A0AAW5JNB7_9FIRM</name>
<evidence type="ECO:0000256" key="1">
    <source>
        <dbReference type="PIRSR" id="PIRSR639069-1"/>
    </source>
</evidence>
<dbReference type="InterPro" id="IPR029058">
    <property type="entry name" value="AB_hydrolase_fold"/>
</dbReference>
<feature type="domain" description="Acetyl xylan esterase" evidence="3">
    <location>
        <begin position="5"/>
        <end position="316"/>
    </location>
</feature>
<comment type="caution">
    <text evidence="4">The sequence shown here is derived from an EMBL/GenBank/DDBJ whole genome shotgun (WGS) entry which is preliminary data.</text>
</comment>
<evidence type="ECO:0000256" key="2">
    <source>
        <dbReference type="PIRSR" id="PIRSR639069-2"/>
    </source>
</evidence>
<feature type="active site" description="Charge relay system" evidence="1">
    <location>
        <position position="303"/>
    </location>
</feature>
<dbReference type="InterPro" id="IPR008391">
    <property type="entry name" value="AXE1_dom"/>
</dbReference>
<evidence type="ECO:0000313" key="4">
    <source>
        <dbReference type="EMBL" id="MCQ4771407.1"/>
    </source>
</evidence>
<dbReference type="RefSeq" id="WP_256304588.1">
    <property type="nucleotide sequence ID" value="NZ_JANFYS010000030.1"/>
</dbReference>
<dbReference type="PANTHER" id="PTHR40111">
    <property type="entry name" value="CEPHALOSPORIN-C DEACETYLASE"/>
    <property type="match status" value="1"/>
</dbReference>
<dbReference type="EMBL" id="JANFYS010000030">
    <property type="protein sequence ID" value="MCQ4771407.1"/>
    <property type="molecule type" value="Genomic_DNA"/>
</dbReference>
<gene>
    <name evidence="4" type="ORF">NE579_13235</name>
</gene>
<dbReference type="PANTHER" id="PTHR40111:SF1">
    <property type="entry name" value="CEPHALOSPORIN-C DEACETYLASE"/>
    <property type="match status" value="1"/>
</dbReference>
<dbReference type="Gene3D" id="3.40.50.1820">
    <property type="entry name" value="alpha/beta hydrolase"/>
    <property type="match status" value="1"/>
</dbReference>
<dbReference type="InterPro" id="IPR039069">
    <property type="entry name" value="CE7"/>
</dbReference>
<dbReference type="AlphaFoldDB" id="A0AAW5JNB7"/>
<feature type="active site" description="Charge relay system" evidence="1">
    <location>
        <position position="274"/>
    </location>
</feature>
<protein>
    <submittedName>
        <fullName evidence="4">Acetylxylan esterase</fullName>
    </submittedName>
</protein>
<organism evidence="4 5">
    <name type="scientific">Intestinimonas massiliensis</name>
    <name type="common">ex Afouda et al. 2020</name>
    <dbReference type="NCBI Taxonomy" id="1673721"/>
    <lineage>
        <taxon>Bacteria</taxon>
        <taxon>Bacillati</taxon>
        <taxon>Bacillota</taxon>
        <taxon>Clostridia</taxon>
        <taxon>Eubacteriales</taxon>
        <taxon>Intestinimonas</taxon>
    </lineage>
</organism>
<evidence type="ECO:0000259" key="3">
    <source>
        <dbReference type="Pfam" id="PF05448"/>
    </source>
</evidence>
<reference evidence="4" key="1">
    <citation type="submission" date="2022-06" db="EMBL/GenBank/DDBJ databases">
        <title>Isolation of gut microbiota from human fecal samples.</title>
        <authorList>
            <person name="Pamer E.G."/>
            <person name="Barat B."/>
            <person name="Waligurski E."/>
            <person name="Medina S."/>
            <person name="Paddock L."/>
            <person name="Mostad J."/>
        </authorList>
    </citation>
    <scope>NUCLEOTIDE SEQUENCE</scope>
    <source>
        <strain evidence="4">DFI.9.91</strain>
    </source>
</reference>
<evidence type="ECO:0000313" key="5">
    <source>
        <dbReference type="Proteomes" id="UP001204562"/>
    </source>
</evidence>
<accession>A0AAW5JNB7</accession>